<dbReference type="InterPro" id="IPR015947">
    <property type="entry name" value="PUA-like_sf"/>
</dbReference>
<evidence type="ECO:0000259" key="1">
    <source>
        <dbReference type="Pfam" id="PF04266"/>
    </source>
</evidence>
<dbReference type="Pfam" id="PF04266">
    <property type="entry name" value="ASCH"/>
    <property type="match status" value="1"/>
</dbReference>
<dbReference type="SUPFAM" id="SSF88697">
    <property type="entry name" value="PUA domain-like"/>
    <property type="match status" value="1"/>
</dbReference>
<feature type="domain" description="ASCH" evidence="1">
    <location>
        <begin position="7"/>
        <end position="113"/>
    </location>
</feature>
<name>A0ABU3P076_9FIRM</name>
<protein>
    <submittedName>
        <fullName evidence="2">ASCH domain-containing protein</fullName>
    </submittedName>
</protein>
<gene>
    <name evidence="2" type="ORF">Q4T40_14460</name>
</gene>
<dbReference type="InterPro" id="IPR007374">
    <property type="entry name" value="ASCH_domain"/>
</dbReference>
<evidence type="ECO:0000313" key="3">
    <source>
        <dbReference type="Proteomes" id="UP001254848"/>
    </source>
</evidence>
<keyword evidence="3" id="KW-1185">Reference proteome</keyword>
<dbReference type="EMBL" id="JAUOZS010000001">
    <property type="protein sequence ID" value="MDT8902449.1"/>
    <property type="molecule type" value="Genomic_DNA"/>
</dbReference>
<organism evidence="2 3">
    <name type="scientific">Anaeroselena agilis</name>
    <dbReference type="NCBI Taxonomy" id="3063788"/>
    <lineage>
        <taxon>Bacteria</taxon>
        <taxon>Bacillati</taxon>
        <taxon>Bacillota</taxon>
        <taxon>Negativicutes</taxon>
        <taxon>Acetonemataceae</taxon>
        <taxon>Anaeroselena</taxon>
    </lineage>
</organism>
<dbReference type="RefSeq" id="WP_413780929.1">
    <property type="nucleotide sequence ID" value="NZ_JAUOZS010000001.1"/>
</dbReference>
<reference evidence="2 3" key="1">
    <citation type="submission" date="2023-07" db="EMBL/GenBank/DDBJ databases">
        <title>The novel representative of Negativicutes class, Anaeroselena agilis gen. nov. sp. nov.</title>
        <authorList>
            <person name="Prokofeva M.I."/>
            <person name="Elcheninov A.G."/>
            <person name="Klyukina A."/>
            <person name="Kublanov I.V."/>
            <person name="Frolov E.N."/>
            <person name="Podosokorskaya O.A."/>
        </authorList>
    </citation>
    <scope>NUCLEOTIDE SEQUENCE [LARGE SCALE GENOMIC DNA]</scope>
    <source>
        <strain evidence="2 3">4137-cl</strain>
    </source>
</reference>
<dbReference type="Proteomes" id="UP001254848">
    <property type="component" value="Unassembled WGS sequence"/>
</dbReference>
<sequence>MLALNFQSELHEKLLVERKKNYTVRLGDISNIYLENSVVWITVGKKYAPKRKLYSAFLDRVKVKRFAELTKDDLAHQNPDLKSVEELIALFEQIYQKNLTEDDLVTVIGFSEVTGD</sequence>
<accession>A0ABU3P076</accession>
<evidence type="ECO:0000313" key="2">
    <source>
        <dbReference type="EMBL" id="MDT8902449.1"/>
    </source>
</evidence>
<comment type="caution">
    <text evidence="2">The sequence shown here is derived from an EMBL/GenBank/DDBJ whole genome shotgun (WGS) entry which is preliminary data.</text>
</comment>
<proteinExistence type="predicted"/>